<feature type="region of interest" description="Disordered" evidence="1">
    <location>
        <begin position="364"/>
        <end position="386"/>
    </location>
</feature>
<accession>A0A8B7PC13</accession>
<feature type="compositionally biased region" description="Polar residues" evidence="1">
    <location>
        <begin position="364"/>
        <end position="375"/>
    </location>
</feature>
<feature type="chain" id="PRO_5034950845" evidence="2">
    <location>
        <begin position="16"/>
        <end position="712"/>
    </location>
</feature>
<evidence type="ECO:0000313" key="4">
    <source>
        <dbReference type="RefSeq" id="XP_018023628.1"/>
    </source>
</evidence>
<evidence type="ECO:0000256" key="1">
    <source>
        <dbReference type="SAM" id="MobiDB-lite"/>
    </source>
</evidence>
<evidence type="ECO:0000313" key="3">
    <source>
        <dbReference type="Proteomes" id="UP000694843"/>
    </source>
</evidence>
<gene>
    <name evidence="4" type="primary">LOC108679511</name>
</gene>
<feature type="signal peptide" evidence="2">
    <location>
        <begin position="1"/>
        <end position="15"/>
    </location>
</feature>
<reference evidence="4" key="1">
    <citation type="submission" date="2025-08" db="UniProtKB">
        <authorList>
            <consortium name="RefSeq"/>
        </authorList>
    </citation>
    <scope>IDENTIFICATION</scope>
    <source>
        <tissue evidence="4">Whole organism</tissue>
    </source>
</reference>
<dbReference type="KEGG" id="hazt:108679511"/>
<feature type="compositionally biased region" description="Polar residues" evidence="1">
    <location>
        <begin position="237"/>
        <end position="246"/>
    </location>
</feature>
<dbReference type="Proteomes" id="UP000694843">
    <property type="component" value="Unplaced"/>
</dbReference>
<protein>
    <submittedName>
        <fullName evidence="4">Calphotin</fullName>
    </submittedName>
</protein>
<evidence type="ECO:0000256" key="2">
    <source>
        <dbReference type="SAM" id="SignalP"/>
    </source>
</evidence>
<dbReference type="RefSeq" id="XP_018023628.1">
    <property type="nucleotide sequence ID" value="XM_018168139.2"/>
</dbReference>
<proteinExistence type="predicted"/>
<dbReference type="OrthoDB" id="6381678at2759"/>
<name>A0A8B7PC13_HYAAZ</name>
<dbReference type="GeneID" id="108679511"/>
<dbReference type="AlphaFoldDB" id="A0A8B7PC13"/>
<organism evidence="3 4">
    <name type="scientific">Hyalella azteca</name>
    <name type="common">Amphipod</name>
    <dbReference type="NCBI Taxonomy" id="294128"/>
    <lineage>
        <taxon>Eukaryota</taxon>
        <taxon>Metazoa</taxon>
        <taxon>Ecdysozoa</taxon>
        <taxon>Arthropoda</taxon>
        <taxon>Crustacea</taxon>
        <taxon>Multicrustacea</taxon>
        <taxon>Malacostraca</taxon>
        <taxon>Eumalacostraca</taxon>
        <taxon>Peracarida</taxon>
        <taxon>Amphipoda</taxon>
        <taxon>Senticaudata</taxon>
        <taxon>Talitrida</taxon>
        <taxon>Talitroidea</taxon>
        <taxon>Hyalellidae</taxon>
        <taxon>Hyalella</taxon>
    </lineage>
</organism>
<sequence>MQFMLSVVLVAGALSAPTPQLSVIGSSGSSITRLVPLFLKDPLAAPNTLVPVVVPAPASSPRQQHEEPAPAVLIQDTIKVEEKAIVPVTEEQKLTGDVAEIIQFVESEKKVEEAIKSEVVEAAEAAEALDAFIAEVKVEAPEDVAQASLVAAEKAQVALAEAIKSDIKAAVAVEQTVAEEVADVAAELENAAITEERLAKKIDLDDSQLHTPLPDAMSTVVAMVLQAADQASDAEVTESQPNTEKTSALEEVPETSVVSSTLNAETHAETGNVELDIFRDEITDDSNAGKNTIVVAPESSDSLSGTLLEQPAVVDFVDVQQSNQQEADNARTNEKTEAIVHVDEVLVQADDLPAVTVVEKDFSQTKINSKPTKSTPELRGKSLSVATKVEEETTQVAKGDAAGVEASSSDAATKAAVQAALSGPVPPNAAIVIFPASPAVEETQTEADLPIQAAATVKVVTEETDTEAPAVQSISASVTDSANTAVVDSVSEAVVESTSEAVVEFDSEAVVKSASETVVDSASSHSDVSSDSAVDSPVSAPVAELVTTVEAVINEATATTQPELGSTASQAATQTLESNDITIKRQPPSAQGNLLVDPATKSTFFSTSSFGSPISAANLILGQPVRVPGAFSFNGRATAQQTPEAFQPRDFVDPRFRQFIFDNDSPDVVAAKINFFRIRAATLGAPIAISLGPAPGAATAAQASTTAASPSS</sequence>
<keyword evidence="3" id="KW-1185">Reference proteome</keyword>
<feature type="region of interest" description="Disordered" evidence="1">
    <location>
        <begin position="232"/>
        <end position="262"/>
    </location>
</feature>
<keyword evidence="2" id="KW-0732">Signal</keyword>